<name>A0A2P2NEJ4_RHIMU</name>
<sequence length="27" mass="3197">MDQRQIYLDTQETKAKISVELEQPTCK</sequence>
<accession>A0A2P2NEJ4</accession>
<dbReference type="AlphaFoldDB" id="A0A2P2NEJ4"/>
<reference evidence="1" key="1">
    <citation type="submission" date="2018-02" db="EMBL/GenBank/DDBJ databases">
        <title>Rhizophora mucronata_Transcriptome.</title>
        <authorList>
            <person name="Meera S.P."/>
            <person name="Sreeshan A."/>
            <person name="Augustine A."/>
        </authorList>
    </citation>
    <scope>NUCLEOTIDE SEQUENCE</scope>
    <source>
        <tissue evidence="1">Leaf</tissue>
    </source>
</reference>
<organism evidence="1">
    <name type="scientific">Rhizophora mucronata</name>
    <name type="common">Asiatic mangrove</name>
    <dbReference type="NCBI Taxonomy" id="61149"/>
    <lineage>
        <taxon>Eukaryota</taxon>
        <taxon>Viridiplantae</taxon>
        <taxon>Streptophyta</taxon>
        <taxon>Embryophyta</taxon>
        <taxon>Tracheophyta</taxon>
        <taxon>Spermatophyta</taxon>
        <taxon>Magnoliopsida</taxon>
        <taxon>eudicotyledons</taxon>
        <taxon>Gunneridae</taxon>
        <taxon>Pentapetalae</taxon>
        <taxon>rosids</taxon>
        <taxon>fabids</taxon>
        <taxon>Malpighiales</taxon>
        <taxon>Rhizophoraceae</taxon>
        <taxon>Rhizophora</taxon>
    </lineage>
</organism>
<protein>
    <submittedName>
        <fullName evidence="1">Uncharacterized protein</fullName>
    </submittedName>
</protein>
<dbReference type="EMBL" id="GGEC01060408">
    <property type="protein sequence ID" value="MBX40892.1"/>
    <property type="molecule type" value="Transcribed_RNA"/>
</dbReference>
<evidence type="ECO:0000313" key="1">
    <source>
        <dbReference type="EMBL" id="MBX40892.1"/>
    </source>
</evidence>
<proteinExistence type="predicted"/>